<proteinExistence type="predicted"/>
<accession>A0ACC6C6G9</accession>
<sequence>MPTNQLLDHLPAAELRRLWGLGAEVSLRGSQSLLTQDLPVRELLFPLKGFVCLVTPLEQHPPLQLGMVGHEGVLGAQLLLGRSLSAVGVVVQEEGQAWSLPAAALQRALPLNPGLRRLLTRYLLVQLRHAATAAACLHFHPLQARLARWLLMGQDRAQGDGFAVTHSGLAQLLGVRRVGVTVAAGALQEAGYIRYHRGWISVCNRTGLQSLSCSCYEQDLTAYHRGMDFPPMPAWLGGNAASPSLSTANPPKP</sequence>
<reference evidence="1" key="1">
    <citation type="submission" date="2022-08" db="EMBL/GenBank/DDBJ databases">
        <title>Genome sequencing of Pelomonas sp. UHG3.</title>
        <authorList>
            <person name="So Y."/>
        </authorList>
    </citation>
    <scope>NUCLEOTIDE SEQUENCE</scope>
    <source>
        <strain evidence="1">UHG3</strain>
    </source>
</reference>
<comment type="caution">
    <text evidence="1">The sequence shown here is derived from an EMBL/GenBank/DDBJ whole genome shotgun (WGS) entry which is preliminary data.</text>
</comment>
<dbReference type="Proteomes" id="UP001076464">
    <property type="component" value="Unassembled WGS sequence"/>
</dbReference>
<name>A0ACC6C6G9_9BURK</name>
<protein>
    <submittedName>
        <fullName evidence="1">Crp/Fnr family transcriptional regulator</fullName>
    </submittedName>
</protein>
<organism evidence="1 2">
    <name type="scientific">Roseateles hydrophilus</name>
    <dbReference type="NCBI Taxonomy" id="2975054"/>
    <lineage>
        <taxon>Bacteria</taxon>
        <taxon>Pseudomonadati</taxon>
        <taxon>Pseudomonadota</taxon>
        <taxon>Betaproteobacteria</taxon>
        <taxon>Burkholderiales</taxon>
        <taxon>Sphaerotilaceae</taxon>
        <taxon>Roseateles</taxon>
    </lineage>
</organism>
<dbReference type="EMBL" id="JAPPUY010000001">
    <property type="protein sequence ID" value="MCY4744016.1"/>
    <property type="molecule type" value="Genomic_DNA"/>
</dbReference>
<keyword evidence="2" id="KW-1185">Reference proteome</keyword>
<gene>
    <name evidence="1" type="ORF">NYO99_03430</name>
</gene>
<evidence type="ECO:0000313" key="1">
    <source>
        <dbReference type="EMBL" id="MCY4744016.1"/>
    </source>
</evidence>
<evidence type="ECO:0000313" key="2">
    <source>
        <dbReference type="Proteomes" id="UP001076464"/>
    </source>
</evidence>